<evidence type="ECO:0000313" key="3">
    <source>
        <dbReference type="EMBL" id="SEW48651.1"/>
    </source>
</evidence>
<dbReference type="Gene3D" id="3.90.1340.10">
    <property type="entry name" value="Phage tail collar domain"/>
    <property type="match status" value="1"/>
</dbReference>
<accession>A0A1I0S2A8</accession>
<feature type="signal peptide" evidence="1">
    <location>
        <begin position="1"/>
        <end position="24"/>
    </location>
</feature>
<dbReference type="RefSeq" id="WP_089795537.1">
    <property type="nucleotide sequence ID" value="NZ_FOIU01000004.1"/>
</dbReference>
<proteinExistence type="predicted"/>
<dbReference type="OrthoDB" id="9810174at2"/>
<reference evidence="4" key="1">
    <citation type="submission" date="2016-10" db="EMBL/GenBank/DDBJ databases">
        <authorList>
            <person name="Varghese N."/>
            <person name="Submissions S."/>
        </authorList>
    </citation>
    <scope>NUCLEOTIDE SEQUENCE [LARGE SCALE GENOMIC DNA]</scope>
    <source>
        <strain evidence="4">DSM 17724</strain>
    </source>
</reference>
<protein>
    <submittedName>
        <fullName evidence="3">Microcystin-dependent protein</fullName>
    </submittedName>
</protein>
<dbReference type="SUPFAM" id="SSF88874">
    <property type="entry name" value="Receptor-binding domain of short tail fibre protein gp12"/>
    <property type="match status" value="1"/>
</dbReference>
<evidence type="ECO:0000259" key="2">
    <source>
        <dbReference type="Pfam" id="PF07484"/>
    </source>
</evidence>
<keyword evidence="1" id="KW-0732">Signal</keyword>
<dbReference type="AlphaFoldDB" id="A0A1I0S2A8"/>
<dbReference type="Proteomes" id="UP000199469">
    <property type="component" value="Unassembled WGS sequence"/>
</dbReference>
<dbReference type="EMBL" id="FOIU01000004">
    <property type="protein sequence ID" value="SEW48651.1"/>
    <property type="molecule type" value="Genomic_DNA"/>
</dbReference>
<feature type="chain" id="PRO_5011646523" evidence="1">
    <location>
        <begin position="25"/>
        <end position="197"/>
    </location>
</feature>
<name>A0A1I0S2A8_9FLAO</name>
<feature type="domain" description="Phage tail collar" evidence="2">
    <location>
        <begin position="30"/>
        <end position="85"/>
    </location>
</feature>
<dbReference type="Pfam" id="PF07484">
    <property type="entry name" value="Collar"/>
    <property type="match status" value="1"/>
</dbReference>
<evidence type="ECO:0000313" key="4">
    <source>
        <dbReference type="Proteomes" id="UP000199469"/>
    </source>
</evidence>
<dbReference type="InterPro" id="IPR011083">
    <property type="entry name" value="Phage_tail_collar_dom"/>
</dbReference>
<dbReference type="STRING" id="356305.SAMN05421841_3856"/>
<sequence length="197" mass="20778">MKKLALACTLLISYALAPSLKAQASDPYLGQIAFVPYNFVPKNWAACNGQLLSIAQNQALFSLLGTTYGGNGTTTFALPDMRGRVLVHEGQAPGGATNYTMGQTGGAESVTLLVTQMPAHSHTVNAVTAEGNQNTPTNNLPADTKGLDKEYSDATANTTMKSTMVNPTGGTQPHENRPPFVTLKCIISLVGVYPSQF</sequence>
<evidence type="ECO:0000256" key="1">
    <source>
        <dbReference type="SAM" id="SignalP"/>
    </source>
</evidence>
<gene>
    <name evidence="3" type="ORF">SAMN05421841_3856</name>
</gene>
<keyword evidence="4" id="KW-1185">Reference proteome</keyword>
<dbReference type="InterPro" id="IPR037053">
    <property type="entry name" value="Phage_tail_collar_dom_sf"/>
</dbReference>
<organism evidence="3 4">
    <name type="scientific">Chryseobacterium wanjuense</name>
    <dbReference type="NCBI Taxonomy" id="356305"/>
    <lineage>
        <taxon>Bacteria</taxon>
        <taxon>Pseudomonadati</taxon>
        <taxon>Bacteroidota</taxon>
        <taxon>Flavobacteriia</taxon>
        <taxon>Flavobacteriales</taxon>
        <taxon>Weeksellaceae</taxon>
        <taxon>Chryseobacterium group</taxon>
        <taxon>Chryseobacterium</taxon>
    </lineage>
</organism>